<reference evidence="1 2" key="1">
    <citation type="journal article" date="2015" name="Viruses">
        <title>The complete sequence of the first Spodoptera frugiperda Betabaculovirus genome: a natural multiple recombinant virus.</title>
        <authorList>
            <person name="Cuartas P.E."/>
            <person name="Barrera G.P."/>
            <person name="Belaich M.N."/>
            <person name="Barreto E."/>
            <person name="Ghiringhelli P.D."/>
            <person name="Villamizar L.F."/>
        </authorList>
    </citation>
    <scope>NUCLEOTIDE SEQUENCE [LARGE SCALE GENOMIC DNA]</scope>
    <source>
        <strain evidence="1">VG008</strain>
    </source>
</reference>
<accession>A0A0C5AS55</accession>
<dbReference type="Gene3D" id="1.10.1740.70">
    <property type="entry name" value="ChaB"/>
    <property type="match status" value="1"/>
</dbReference>
<dbReference type="KEGG" id="vg:23632090"/>
<dbReference type="OrthoDB" id="27883at10239"/>
<dbReference type="Proteomes" id="UP000201335">
    <property type="component" value="Segment"/>
</dbReference>
<evidence type="ECO:0000313" key="2">
    <source>
        <dbReference type="Proteomes" id="UP000201335"/>
    </source>
</evidence>
<dbReference type="GeneID" id="23632090"/>
<proteinExistence type="predicted"/>
<keyword evidence="2" id="KW-1185">Reference proteome</keyword>
<organism evidence="1 2">
    <name type="scientific">Spodoptera frugiperda granulovirus</name>
    <dbReference type="NCBI Taxonomy" id="307454"/>
    <lineage>
        <taxon>Viruses</taxon>
        <taxon>Viruses incertae sedis</taxon>
        <taxon>Naldaviricetes</taxon>
        <taxon>Lefavirales</taxon>
        <taxon>Baculoviridae</taxon>
        <taxon>Betabaculovirus</taxon>
        <taxon>Betabaculovirus spofrugiperdae</taxon>
    </lineage>
</organism>
<dbReference type="EMBL" id="KM371112">
    <property type="protein sequence ID" value="AJK91749.1"/>
    <property type="molecule type" value="Genomic_DNA"/>
</dbReference>
<dbReference type="InterPro" id="IPR037205">
    <property type="entry name" value="ChaB_sf"/>
</dbReference>
<dbReference type="Pfam" id="PF06150">
    <property type="entry name" value="ChaB"/>
    <property type="match status" value="1"/>
</dbReference>
<name>A0A0C5AS55_9BBAC</name>
<evidence type="ECO:0000313" key="1">
    <source>
        <dbReference type="EMBL" id="AJK91749.1"/>
    </source>
</evidence>
<sequence length="79" mass="9140">MPYSSIYELPYSVQHSLPEHGQRIYMKAYNNAMRYTSMPSMVAWAAVKRVYEKNYDGRWVRRKDTTSSSSSSSTSSDDT</sequence>
<dbReference type="SUPFAM" id="SSF140376">
    <property type="entry name" value="ChaB-like"/>
    <property type="match status" value="1"/>
</dbReference>
<dbReference type="RefSeq" id="YP_009121873.1">
    <property type="nucleotide sequence ID" value="NC_026511.1"/>
</dbReference>
<dbReference type="InterPro" id="IPR009317">
    <property type="entry name" value="ChaB"/>
</dbReference>
<protein>
    <submittedName>
        <fullName evidence="1">ChaB</fullName>
    </submittedName>
</protein>